<protein>
    <submittedName>
        <fullName evidence="7">Radial spoke head protein 4 A</fullName>
    </submittedName>
</protein>
<comment type="subcellular location">
    <subcellularLocation>
        <location evidence="1">Cytoplasm</location>
        <location evidence="1">Cytoskeleton</location>
        <location evidence="1">Cilium axoneme</location>
    </subcellularLocation>
</comment>
<feature type="compositionally biased region" description="Acidic residues" evidence="6">
    <location>
        <begin position="337"/>
        <end position="351"/>
    </location>
</feature>
<evidence type="ECO:0000256" key="2">
    <source>
        <dbReference type="ARBA" id="ARBA00022490"/>
    </source>
</evidence>
<dbReference type="PANTHER" id="PTHR13159">
    <property type="entry name" value="RADIAL SPOKEHEAD-RELATED"/>
    <property type="match status" value="1"/>
</dbReference>
<sequence length="484" mass="54172">MNEPFGYDTLVWAKSILVSRLSNNSLSQYDVLLNIIKNLLKGHPFDENYLYAQSHNSLTFDNTYLCNFEDVQPENATLTVFGCLSKIIKANKSPALSNVMNNLMINFRDAADVGVGFSEVEVFDFSQKMASLAVKFPNSSFTFWGKIFGKVSNYFIVETNFANEFVRIAENAISTTNDATSQIRSQNTRPSFPPEIPGEGLNSKIYFVCNGIESEWVMLPHVTPDQIRCSRQTCVLLSGNLENNINTYPPFPGKEKHLLRAQIARISAATHISPADFFQPNEDGEEAIANPEYEPLSPSELADSSLENWVHHSMFILPQGRTKSAPALKPESSSHGEDEEEDEEEEEEEEVGPPLLHPIAEDDDLDDGTPAWCVKQSPNGTVLVSSNYWPGAYAIATEERWWNVYIGWGQKQLSGEAYRPINLHPPVADQFDDSEEACREVDDPSHEEEEAWLAAHAELNADVADDENGDGSEESEEEDDEDDR</sequence>
<dbReference type="InterPro" id="IPR006802">
    <property type="entry name" value="Radial_spoke"/>
</dbReference>
<dbReference type="GO" id="GO:0060294">
    <property type="term" value="P:cilium movement involved in cell motility"/>
    <property type="evidence" value="ECO:0007669"/>
    <property type="project" value="InterPro"/>
</dbReference>
<keyword evidence="4" id="KW-0206">Cytoskeleton</keyword>
<keyword evidence="5" id="KW-0966">Cell projection</keyword>
<dbReference type="AlphaFoldDB" id="A0A5K3FRE8"/>
<feature type="region of interest" description="Disordered" evidence="6">
    <location>
        <begin position="321"/>
        <end position="370"/>
    </location>
</feature>
<dbReference type="GO" id="GO:0035082">
    <property type="term" value="P:axoneme assembly"/>
    <property type="evidence" value="ECO:0007669"/>
    <property type="project" value="TreeGrafter"/>
</dbReference>
<keyword evidence="2" id="KW-0963">Cytoplasm</keyword>
<feature type="region of interest" description="Disordered" evidence="6">
    <location>
        <begin position="460"/>
        <end position="484"/>
    </location>
</feature>
<evidence type="ECO:0000256" key="1">
    <source>
        <dbReference type="ARBA" id="ARBA00004430"/>
    </source>
</evidence>
<dbReference type="PANTHER" id="PTHR13159:SF0">
    <property type="entry name" value="RADIAL SPOKE HEAD 6 HOMOLOG A"/>
    <property type="match status" value="1"/>
</dbReference>
<evidence type="ECO:0000256" key="6">
    <source>
        <dbReference type="SAM" id="MobiDB-lite"/>
    </source>
</evidence>
<evidence type="ECO:0000256" key="5">
    <source>
        <dbReference type="ARBA" id="ARBA00023273"/>
    </source>
</evidence>
<proteinExistence type="predicted"/>
<accession>A0A5K3FRE8</accession>
<dbReference type="GO" id="GO:0001534">
    <property type="term" value="C:radial spoke"/>
    <property type="evidence" value="ECO:0007669"/>
    <property type="project" value="InterPro"/>
</dbReference>
<name>A0A5K3FRE8_MESCO</name>
<keyword evidence="3" id="KW-0969">Cilium</keyword>
<reference evidence="7" key="1">
    <citation type="submission" date="2019-11" db="UniProtKB">
        <authorList>
            <consortium name="WormBaseParasite"/>
        </authorList>
    </citation>
    <scope>IDENTIFICATION</scope>
</reference>
<evidence type="ECO:0000256" key="4">
    <source>
        <dbReference type="ARBA" id="ARBA00023212"/>
    </source>
</evidence>
<feature type="compositionally biased region" description="Acidic residues" evidence="6">
    <location>
        <begin position="463"/>
        <end position="484"/>
    </location>
</feature>
<evidence type="ECO:0000313" key="7">
    <source>
        <dbReference type="WBParaSite" id="MCU_010553-RB"/>
    </source>
</evidence>
<dbReference type="Pfam" id="PF04712">
    <property type="entry name" value="Radial_spoke"/>
    <property type="match status" value="1"/>
</dbReference>
<organism evidence="7">
    <name type="scientific">Mesocestoides corti</name>
    <name type="common">Flatworm</name>
    <dbReference type="NCBI Taxonomy" id="53468"/>
    <lineage>
        <taxon>Eukaryota</taxon>
        <taxon>Metazoa</taxon>
        <taxon>Spiralia</taxon>
        <taxon>Lophotrochozoa</taxon>
        <taxon>Platyhelminthes</taxon>
        <taxon>Cestoda</taxon>
        <taxon>Eucestoda</taxon>
        <taxon>Cyclophyllidea</taxon>
        <taxon>Mesocestoididae</taxon>
        <taxon>Mesocestoides</taxon>
    </lineage>
</organism>
<evidence type="ECO:0000256" key="3">
    <source>
        <dbReference type="ARBA" id="ARBA00023069"/>
    </source>
</evidence>
<dbReference type="WBParaSite" id="MCU_010553-RB">
    <property type="protein sequence ID" value="MCU_010553-RB"/>
    <property type="gene ID" value="MCU_010553"/>
</dbReference>